<feature type="compositionally biased region" description="Polar residues" evidence="1">
    <location>
        <begin position="225"/>
        <end position="236"/>
    </location>
</feature>
<evidence type="ECO:0000256" key="1">
    <source>
        <dbReference type="SAM" id="MobiDB-lite"/>
    </source>
</evidence>
<dbReference type="OrthoDB" id="8068007at2759"/>
<gene>
    <name evidence="2" type="ORF">CLUMA_CG004108</name>
</gene>
<feature type="region of interest" description="Disordered" evidence="1">
    <location>
        <begin position="194"/>
        <end position="254"/>
    </location>
</feature>
<accession>A0A1J1HQT5</accession>
<dbReference type="AlphaFoldDB" id="A0A1J1HQT5"/>
<evidence type="ECO:0000313" key="3">
    <source>
        <dbReference type="Proteomes" id="UP000183832"/>
    </source>
</evidence>
<reference evidence="2 3" key="1">
    <citation type="submission" date="2015-04" db="EMBL/GenBank/DDBJ databases">
        <authorList>
            <person name="Syromyatnikov M.Y."/>
            <person name="Popov V.N."/>
        </authorList>
    </citation>
    <scope>NUCLEOTIDE SEQUENCE [LARGE SCALE GENOMIC DNA]</scope>
</reference>
<keyword evidence="3" id="KW-1185">Reference proteome</keyword>
<dbReference type="Proteomes" id="UP000183832">
    <property type="component" value="Unassembled WGS sequence"/>
</dbReference>
<evidence type="ECO:0000313" key="2">
    <source>
        <dbReference type="EMBL" id="CRK90331.1"/>
    </source>
</evidence>
<protein>
    <submittedName>
        <fullName evidence="2">CLUMA_CG004108, isoform A</fullName>
    </submittedName>
</protein>
<feature type="compositionally biased region" description="Low complexity" evidence="1">
    <location>
        <begin position="203"/>
        <end position="224"/>
    </location>
</feature>
<dbReference type="EMBL" id="CVRI01000018">
    <property type="protein sequence ID" value="CRK90331.1"/>
    <property type="molecule type" value="Genomic_DNA"/>
</dbReference>
<sequence length="353" mass="37980">MNSVFSAFKSNKSNTSSLSPTTNGASKKTLNLNDSNNYEKLRHIREKMSNLMIDDDEINLRKPPAIPIASMDVDDGCETIAKSNSGFDCVDSASPSMNGVGGNYTNGNLSSSSSSSSLNTISLASIKKHYNQDNSENYASENNLLSKCCNGAGTLGSATNVSIVDGNDVNNSASATNLGSLKSMPLSDANDASKSVSSIFNKQPQQNNNLSNTNRNRPRLSLSNACNGTNANQQPQPAVHGRNNGNGLPTGRTRLSTHQRNLSLDFRFKMFGTSNLFQVENVFQLSRGGISCLQPENISKILSLITLIFFKTNTIWVKVRWVNDIVAAVDILLILTTILTHGSGLSNQISAFN</sequence>
<organism evidence="2 3">
    <name type="scientific">Clunio marinus</name>
    <dbReference type="NCBI Taxonomy" id="568069"/>
    <lineage>
        <taxon>Eukaryota</taxon>
        <taxon>Metazoa</taxon>
        <taxon>Ecdysozoa</taxon>
        <taxon>Arthropoda</taxon>
        <taxon>Hexapoda</taxon>
        <taxon>Insecta</taxon>
        <taxon>Pterygota</taxon>
        <taxon>Neoptera</taxon>
        <taxon>Endopterygota</taxon>
        <taxon>Diptera</taxon>
        <taxon>Nematocera</taxon>
        <taxon>Chironomoidea</taxon>
        <taxon>Chironomidae</taxon>
        <taxon>Clunio</taxon>
    </lineage>
</organism>
<feature type="compositionally biased region" description="Polar residues" evidence="1">
    <location>
        <begin position="243"/>
        <end position="254"/>
    </location>
</feature>
<name>A0A1J1HQT5_9DIPT</name>
<feature type="region of interest" description="Disordered" evidence="1">
    <location>
        <begin position="1"/>
        <end position="34"/>
    </location>
</feature>
<dbReference type="STRING" id="568069.A0A1J1HQT5"/>
<proteinExistence type="predicted"/>